<evidence type="ECO:0000313" key="1">
    <source>
        <dbReference type="EMBL" id="VDM38933.1"/>
    </source>
</evidence>
<reference evidence="1 2" key="2">
    <citation type="submission" date="2018-11" db="EMBL/GenBank/DDBJ databases">
        <authorList>
            <consortium name="Pathogen Informatics"/>
        </authorList>
    </citation>
    <scope>NUCLEOTIDE SEQUENCE [LARGE SCALE GENOMIC DNA]</scope>
</reference>
<dbReference type="EMBL" id="UYWY01019719">
    <property type="protein sequence ID" value="VDM38933.1"/>
    <property type="molecule type" value="Genomic_DNA"/>
</dbReference>
<dbReference type="AlphaFoldDB" id="A0A183UGJ2"/>
<dbReference type="WBParaSite" id="TCNE_0000761201-mRNA-1">
    <property type="protein sequence ID" value="TCNE_0000761201-mRNA-1"/>
    <property type="gene ID" value="TCNE_0000761201"/>
</dbReference>
<proteinExistence type="predicted"/>
<evidence type="ECO:0000313" key="2">
    <source>
        <dbReference type="Proteomes" id="UP000050794"/>
    </source>
</evidence>
<gene>
    <name evidence="1" type="ORF">TCNE_LOCUS7612</name>
</gene>
<protein>
    <submittedName>
        <fullName evidence="3">Signal peptide peptidase-like 2B</fullName>
    </submittedName>
</protein>
<keyword evidence="2" id="KW-1185">Reference proteome</keyword>
<accession>A0A183UGJ2</accession>
<sequence>MLKKGLSPCQCSSILLTVDLCEMCIELKVVLNSGEDGAQPTGIQFSIANMLWVSSNYFLISKNKRGSPEDSVFIFDAPNLSDDHVVMFCHMGMPRTQNESTELPLQMQRPHTLRYALTVIGCYFAVTLVLRAHNPSGLLYTLFCALILENISVCYQGEGLCADEPR</sequence>
<reference evidence="3" key="1">
    <citation type="submission" date="2016-06" db="UniProtKB">
        <authorList>
            <consortium name="WormBaseParasite"/>
        </authorList>
    </citation>
    <scope>IDENTIFICATION</scope>
</reference>
<organism evidence="2 3">
    <name type="scientific">Toxocara canis</name>
    <name type="common">Canine roundworm</name>
    <dbReference type="NCBI Taxonomy" id="6265"/>
    <lineage>
        <taxon>Eukaryota</taxon>
        <taxon>Metazoa</taxon>
        <taxon>Ecdysozoa</taxon>
        <taxon>Nematoda</taxon>
        <taxon>Chromadorea</taxon>
        <taxon>Rhabditida</taxon>
        <taxon>Spirurina</taxon>
        <taxon>Ascaridomorpha</taxon>
        <taxon>Ascaridoidea</taxon>
        <taxon>Toxocaridae</taxon>
        <taxon>Toxocara</taxon>
    </lineage>
</organism>
<evidence type="ECO:0000313" key="3">
    <source>
        <dbReference type="WBParaSite" id="TCNE_0000761201-mRNA-1"/>
    </source>
</evidence>
<dbReference type="Proteomes" id="UP000050794">
    <property type="component" value="Unassembled WGS sequence"/>
</dbReference>
<name>A0A183UGJ2_TOXCA</name>